<dbReference type="GO" id="GO:0006508">
    <property type="term" value="P:proteolysis"/>
    <property type="evidence" value="ECO:0007669"/>
    <property type="project" value="UniProtKB-KW"/>
</dbReference>
<keyword evidence="2 9" id="KW-1003">Cell membrane</keyword>
<keyword evidence="13" id="KW-1185">Reference proteome</keyword>
<feature type="transmembrane region" description="Helical" evidence="9">
    <location>
        <begin position="57"/>
        <end position="75"/>
    </location>
</feature>
<dbReference type="InterPro" id="IPR001872">
    <property type="entry name" value="Peptidase_A8"/>
</dbReference>
<proteinExistence type="inferred from homology"/>
<evidence type="ECO:0000256" key="2">
    <source>
        <dbReference type="ARBA" id="ARBA00022475"/>
    </source>
</evidence>
<name>A0A8J7VXC6_9FIRM</name>
<dbReference type="HAMAP" id="MF_00161">
    <property type="entry name" value="LspA"/>
    <property type="match status" value="1"/>
</dbReference>
<sequence>MYFIIIAVIVILDQLTKYFIQAGMELNSSAPLIDGVFHLTYIHNYGAAFSILQNQTILLILLPLAVTTAVLVYLARKRKTEHWMLLLSMSFIVAGGIGNLIDRIGNGYVVDFFDIRVFPIFNVADISVCVGCGLLILFMFVVEPKIAKEKKKAEEQ</sequence>
<evidence type="ECO:0000256" key="10">
    <source>
        <dbReference type="RuleBase" id="RU000594"/>
    </source>
</evidence>
<comment type="caution">
    <text evidence="12">The sequence shown here is derived from an EMBL/GenBank/DDBJ whole genome shotgun (WGS) entry which is preliminary data.</text>
</comment>
<reference evidence="12" key="2">
    <citation type="submission" date="2021-04" db="EMBL/GenBank/DDBJ databases">
        <authorList>
            <person name="Liu J."/>
        </authorList>
    </citation>
    <scope>NUCLEOTIDE SEQUENCE</scope>
    <source>
        <strain evidence="12">BAD-6</strain>
    </source>
</reference>
<dbReference type="UniPathway" id="UPA00665"/>
<evidence type="ECO:0000256" key="7">
    <source>
        <dbReference type="ARBA" id="ARBA00022989"/>
    </source>
</evidence>
<dbReference type="AlphaFoldDB" id="A0A8J7VXC6"/>
<dbReference type="Proteomes" id="UP000675664">
    <property type="component" value="Unassembled WGS sequence"/>
</dbReference>
<organism evidence="12 13">
    <name type="scientific">Sinanaerobacter chloroacetimidivorans</name>
    <dbReference type="NCBI Taxonomy" id="2818044"/>
    <lineage>
        <taxon>Bacteria</taxon>
        <taxon>Bacillati</taxon>
        <taxon>Bacillota</taxon>
        <taxon>Clostridia</taxon>
        <taxon>Peptostreptococcales</taxon>
        <taxon>Anaerovoracaceae</taxon>
        <taxon>Sinanaerobacter</taxon>
    </lineage>
</organism>
<dbReference type="PANTHER" id="PTHR33695">
    <property type="entry name" value="LIPOPROTEIN SIGNAL PEPTIDASE"/>
    <property type="match status" value="1"/>
</dbReference>
<dbReference type="RefSeq" id="WP_227016907.1">
    <property type="nucleotide sequence ID" value="NZ_JAGSND010000001.1"/>
</dbReference>
<dbReference type="GO" id="GO:0004190">
    <property type="term" value="F:aspartic-type endopeptidase activity"/>
    <property type="evidence" value="ECO:0007669"/>
    <property type="project" value="UniProtKB-UniRule"/>
</dbReference>
<comment type="similarity">
    <text evidence="1 9 11">Belongs to the peptidase A8 family.</text>
</comment>
<protein>
    <recommendedName>
        <fullName evidence="9">Lipoprotein signal peptidase</fullName>
        <ecNumber evidence="9">3.4.23.36</ecNumber>
    </recommendedName>
    <alternativeName>
        <fullName evidence="9">Prolipoprotein signal peptidase</fullName>
    </alternativeName>
    <alternativeName>
        <fullName evidence="9">Signal peptidase II</fullName>
        <shortName evidence="9">SPase II</shortName>
    </alternativeName>
</protein>
<keyword evidence="4 9" id="KW-0812">Transmembrane</keyword>
<evidence type="ECO:0000256" key="8">
    <source>
        <dbReference type="ARBA" id="ARBA00023136"/>
    </source>
</evidence>
<feature type="transmembrane region" description="Helical" evidence="9">
    <location>
        <begin position="121"/>
        <end position="142"/>
    </location>
</feature>
<keyword evidence="5 9" id="KW-0064">Aspartyl protease</keyword>
<keyword evidence="7 9" id="KW-1133">Transmembrane helix</keyword>
<comment type="pathway">
    <text evidence="9">Protein modification; lipoprotein biosynthesis (signal peptide cleavage).</text>
</comment>
<dbReference type="EMBL" id="JAGSND010000001">
    <property type="protein sequence ID" value="MBR0596789.1"/>
    <property type="molecule type" value="Genomic_DNA"/>
</dbReference>
<dbReference type="PRINTS" id="PR00781">
    <property type="entry name" value="LIPOSIGPTASE"/>
</dbReference>
<evidence type="ECO:0000256" key="9">
    <source>
        <dbReference type="HAMAP-Rule" id="MF_00161"/>
    </source>
</evidence>
<dbReference type="EC" id="3.4.23.36" evidence="9"/>
<feature type="active site" evidence="9">
    <location>
        <position position="125"/>
    </location>
</feature>
<dbReference type="PROSITE" id="PS00855">
    <property type="entry name" value="SPASE_II"/>
    <property type="match status" value="1"/>
</dbReference>
<keyword evidence="3 9" id="KW-0645">Protease</keyword>
<evidence type="ECO:0000256" key="4">
    <source>
        <dbReference type="ARBA" id="ARBA00022692"/>
    </source>
</evidence>
<feature type="transmembrane region" description="Helical" evidence="9">
    <location>
        <begin position="82"/>
        <end position="101"/>
    </location>
</feature>
<evidence type="ECO:0000256" key="5">
    <source>
        <dbReference type="ARBA" id="ARBA00022750"/>
    </source>
</evidence>
<feature type="active site" evidence="9">
    <location>
        <position position="111"/>
    </location>
</feature>
<evidence type="ECO:0000256" key="6">
    <source>
        <dbReference type="ARBA" id="ARBA00022801"/>
    </source>
</evidence>
<reference evidence="12" key="1">
    <citation type="submission" date="2021-04" db="EMBL/GenBank/DDBJ databases">
        <title>Sinoanaerobacter chloroacetimidivorans sp. nov., an obligate anaerobic bacterium isolated from anaerobic sludge.</title>
        <authorList>
            <person name="Bao Y."/>
        </authorList>
    </citation>
    <scope>NUCLEOTIDE SEQUENCE</scope>
    <source>
        <strain evidence="12">BAD-6</strain>
    </source>
</reference>
<evidence type="ECO:0000313" key="12">
    <source>
        <dbReference type="EMBL" id="MBR0596789.1"/>
    </source>
</evidence>
<keyword evidence="8 9" id="KW-0472">Membrane</keyword>
<dbReference type="Pfam" id="PF01252">
    <property type="entry name" value="Peptidase_A8"/>
    <property type="match status" value="1"/>
</dbReference>
<evidence type="ECO:0000256" key="1">
    <source>
        <dbReference type="ARBA" id="ARBA00006139"/>
    </source>
</evidence>
<evidence type="ECO:0000313" key="13">
    <source>
        <dbReference type="Proteomes" id="UP000675664"/>
    </source>
</evidence>
<gene>
    <name evidence="9 12" type="primary">lspA</name>
    <name evidence="12" type="ORF">KCX82_02765</name>
</gene>
<comment type="caution">
    <text evidence="9">Lacks conserved residue(s) required for the propagation of feature annotation.</text>
</comment>
<evidence type="ECO:0000256" key="3">
    <source>
        <dbReference type="ARBA" id="ARBA00022670"/>
    </source>
</evidence>
<dbReference type="PANTHER" id="PTHR33695:SF1">
    <property type="entry name" value="LIPOPROTEIN SIGNAL PEPTIDASE"/>
    <property type="match status" value="1"/>
</dbReference>
<accession>A0A8J7VXC6</accession>
<comment type="subcellular location">
    <subcellularLocation>
        <location evidence="9">Cell membrane</location>
        <topology evidence="9">Multi-pass membrane protein</topology>
    </subcellularLocation>
</comment>
<comment type="function">
    <text evidence="9 10">This protein specifically catalyzes the removal of signal peptides from prolipoproteins.</text>
</comment>
<comment type="catalytic activity">
    <reaction evidence="9 10">
        <text>Release of signal peptides from bacterial membrane prolipoproteins. Hydrolyzes -Xaa-Yaa-Zaa-|-(S,diacylglyceryl)Cys-, in which Xaa is hydrophobic (preferably Leu), and Yaa (Ala or Ser) and Zaa (Gly or Ala) have small, neutral side chains.</text>
        <dbReference type="EC" id="3.4.23.36"/>
    </reaction>
</comment>
<dbReference type="NCBIfam" id="TIGR00077">
    <property type="entry name" value="lspA"/>
    <property type="match status" value="1"/>
</dbReference>
<keyword evidence="6 9" id="KW-0378">Hydrolase</keyword>
<dbReference type="GO" id="GO:0005886">
    <property type="term" value="C:plasma membrane"/>
    <property type="evidence" value="ECO:0007669"/>
    <property type="project" value="UniProtKB-SubCell"/>
</dbReference>
<evidence type="ECO:0000256" key="11">
    <source>
        <dbReference type="RuleBase" id="RU004181"/>
    </source>
</evidence>